<proteinExistence type="predicted"/>
<evidence type="ECO:0000313" key="2">
    <source>
        <dbReference type="EMBL" id="KAK0491852.1"/>
    </source>
</evidence>
<sequence>LSTFHPILDQNTFILFPQELCFFGMGEGAATLLALTLSDIICFFGAYKLTFLQGLIKICGTTIIC</sequence>
<comment type="caution">
    <text evidence="2">The sequence shown here is derived from an EMBL/GenBank/DDBJ whole genome shotgun (WGS) entry which is preliminary data.</text>
</comment>
<accession>A0AA39PWH4</accession>
<reference evidence="2" key="1">
    <citation type="submission" date="2023-06" db="EMBL/GenBank/DDBJ databases">
        <authorList>
            <consortium name="Lawrence Berkeley National Laboratory"/>
            <person name="Ahrendt S."/>
            <person name="Sahu N."/>
            <person name="Indic B."/>
            <person name="Wong-Bajracharya J."/>
            <person name="Merenyi Z."/>
            <person name="Ke H.-M."/>
            <person name="Monk M."/>
            <person name="Kocsube S."/>
            <person name="Drula E."/>
            <person name="Lipzen A."/>
            <person name="Balint B."/>
            <person name="Henrissat B."/>
            <person name="Andreopoulos B."/>
            <person name="Martin F.M."/>
            <person name="Harder C.B."/>
            <person name="Rigling D."/>
            <person name="Ford K.L."/>
            <person name="Foster G.D."/>
            <person name="Pangilinan J."/>
            <person name="Papanicolaou A."/>
            <person name="Barry K."/>
            <person name="LaButti K."/>
            <person name="Viragh M."/>
            <person name="Koriabine M."/>
            <person name="Yan M."/>
            <person name="Riley R."/>
            <person name="Champramary S."/>
            <person name="Plett K.L."/>
            <person name="Tsai I.J."/>
            <person name="Slot J."/>
            <person name="Sipos G."/>
            <person name="Plett J."/>
            <person name="Nagy L.G."/>
            <person name="Grigoriev I.V."/>
        </authorList>
    </citation>
    <scope>NUCLEOTIDE SEQUENCE</scope>
    <source>
        <strain evidence="2">HWK02</strain>
    </source>
</reference>
<keyword evidence="3" id="KW-1185">Reference proteome</keyword>
<keyword evidence="1" id="KW-1133">Transmembrane helix</keyword>
<evidence type="ECO:0000256" key="1">
    <source>
        <dbReference type="SAM" id="Phobius"/>
    </source>
</evidence>
<organism evidence="2 3">
    <name type="scientific">Armillaria luteobubalina</name>
    <dbReference type="NCBI Taxonomy" id="153913"/>
    <lineage>
        <taxon>Eukaryota</taxon>
        <taxon>Fungi</taxon>
        <taxon>Dikarya</taxon>
        <taxon>Basidiomycota</taxon>
        <taxon>Agaricomycotina</taxon>
        <taxon>Agaricomycetes</taxon>
        <taxon>Agaricomycetidae</taxon>
        <taxon>Agaricales</taxon>
        <taxon>Marasmiineae</taxon>
        <taxon>Physalacriaceae</taxon>
        <taxon>Armillaria</taxon>
    </lineage>
</organism>
<protein>
    <submittedName>
        <fullName evidence="2">Uncharacterized protein</fullName>
    </submittedName>
</protein>
<keyword evidence="1" id="KW-0812">Transmembrane</keyword>
<feature type="transmembrane region" description="Helical" evidence="1">
    <location>
        <begin position="29"/>
        <end position="47"/>
    </location>
</feature>
<gene>
    <name evidence="2" type="ORF">EDD18DRAFT_1080441</name>
</gene>
<dbReference type="AlphaFoldDB" id="A0AA39PWH4"/>
<name>A0AA39PWH4_9AGAR</name>
<dbReference type="Proteomes" id="UP001175228">
    <property type="component" value="Unassembled WGS sequence"/>
</dbReference>
<feature type="non-terminal residue" evidence="2">
    <location>
        <position position="1"/>
    </location>
</feature>
<keyword evidence="1" id="KW-0472">Membrane</keyword>
<dbReference type="EMBL" id="JAUEPU010000033">
    <property type="protein sequence ID" value="KAK0491852.1"/>
    <property type="molecule type" value="Genomic_DNA"/>
</dbReference>
<evidence type="ECO:0000313" key="3">
    <source>
        <dbReference type="Proteomes" id="UP001175228"/>
    </source>
</evidence>